<evidence type="ECO:0000256" key="1">
    <source>
        <dbReference type="ARBA" id="ARBA00022723"/>
    </source>
</evidence>
<dbReference type="AlphaFoldDB" id="G0QXW0"/>
<evidence type="ECO:0000256" key="2">
    <source>
        <dbReference type="ARBA" id="ARBA00022771"/>
    </source>
</evidence>
<dbReference type="InterPro" id="IPR031127">
    <property type="entry name" value="E3_UB_ligase_RBR"/>
</dbReference>
<evidence type="ECO:0000259" key="7">
    <source>
        <dbReference type="PROSITE" id="PS50089"/>
    </source>
</evidence>
<protein>
    <recommendedName>
        <fullName evidence="7">RING-type domain-containing protein</fullName>
    </recommendedName>
</protein>
<feature type="transmembrane region" description="Helical" evidence="6">
    <location>
        <begin position="42"/>
        <end position="60"/>
    </location>
</feature>
<feature type="coiled-coil region" evidence="5">
    <location>
        <begin position="181"/>
        <end position="228"/>
    </location>
</feature>
<dbReference type="PANTHER" id="PTHR11685">
    <property type="entry name" value="RBR FAMILY RING FINGER AND IBR DOMAIN-CONTAINING"/>
    <property type="match status" value="1"/>
</dbReference>
<evidence type="ECO:0000256" key="3">
    <source>
        <dbReference type="ARBA" id="ARBA00022833"/>
    </source>
</evidence>
<reference evidence="8 9" key="1">
    <citation type="submission" date="2011-07" db="EMBL/GenBank/DDBJ databases">
        <authorList>
            <person name="Coyne R."/>
            <person name="Brami D."/>
            <person name="Johnson J."/>
            <person name="Hostetler J."/>
            <person name="Hannick L."/>
            <person name="Clark T."/>
            <person name="Cassidy-Hanley D."/>
            <person name="Inman J."/>
        </authorList>
    </citation>
    <scope>NUCLEOTIDE SEQUENCE [LARGE SCALE GENOMIC DNA]</scope>
    <source>
        <strain evidence="8 9">G5</strain>
    </source>
</reference>
<proteinExistence type="predicted"/>
<name>G0QXW0_ICHMU</name>
<feature type="transmembrane region" description="Helical" evidence="6">
    <location>
        <begin position="16"/>
        <end position="36"/>
    </location>
</feature>
<dbReference type="InterPro" id="IPR001841">
    <property type="entry name" value="Znf_RING"/>
</dbReference>
<gene>
    <name evidence="8" type="ORF">IMG5_145480</name>
</gene>
<dbReference type="InterPro" id="IPR013083">
    <property type="entry name" value="Znf_RING/FYVE/PHD"/>
</dbReference>
<keyword evidence="6" id="KW-0472">Membrane</keyword>
<dbReference type="Gene3D" id="3.30.40.10">
    <property type="entry name" value="Zinc/RING finger domain, C3HC4 (zinc finger)"/>
    <property type="match status" value="1"/>
</dbReference>
<evidence type="ECO:0000256" key="4">
    <source>
        <dbReference type="PROSITE-ProRule" id="PRU00175"/>
    </source>
</evidence>
<dbReference type="OrthoDB" id="288005at2759"/>
<dbReference type="InterPro" id="IPR027370">
    <property type="entry name" value="Znf-RING_euk"/>
</dbReference>
<keyword evidence="5" id="KW-0175">Coiled coil</keyword>
<evidence type="ECO:0000256" key="5">
    <source>
        <dbReference type="SAM" id="Coils"/>
    </source>
</evidence>
<accession>G0QXW0</accession>
<dbReference type="eggNOG" id="KOG1812">
    <property type="taxonomic scope" value="Eukaryota"/>
</dbReference>
<keyword evidence="2 4" id="KW-0863">Zinc-finger</keyword>
<sequence>MQLIIIKKYKINQKIIYLYFYNLYITLFSNIHVYFYKNYKNYVFNLIIYYYMNIILIFIFNNKKQLINYYYKLIKYLFIQQIYIKQIKMHIQNIQKLFKILSPFQDFIQNSKLNIFDIFITGFYCGLDSDIDNIKNVINELQNVCSQNNLKISISEQDKPFNEKSNTFKEINSPYKQKNQIVIQLNQNESLEQKQEDLKKTEELIQRIQNEEQKIQEQIRSNRKKEEEQDCPICLDQLHNEKIIPMDLCDHVFHQECLIQYIKQKIDDKQAQIVCPDQNCKEELLVNEYNQLLGKQYIQKYEKNTVDQYYSNHSNEVFYIVKNKKKLNQKRCHGVLLLIVNMFLFMMNRQMVHILDVQFAKFNIVQNVGFNIMKIKHVKNI</sequence>
<evidence type="ECO:0000313" key="9">
    <source>
        <dbReference type="Proteomes" id="UP000008983"/>
    </source>
</evidence>
<feature type="domain" description="RING-type" evidence="7">
    <location>
        <begin position="231"/>
        <end position="276"/>
    </location>
</feature>
<feature type="transmembrane region" description="Helical" evidence="6">
    <location>
        <begin position="332"/>
        <end position="352"/>
    </location>
</feature>
<dbReference type="EMBL" id="GL984089">
    <property type="protein sequence ID" value="EGR29957.1"/>
    <property type="molecule type" value="Genomic_DNA"/>
</dbReference>
<dbReference type="SUPFAM" id="SSF57850">
    <property type="entry name" value="RING/U-box"/>
    <property type="match status" value="1"/>
</dbReference>
<dbReference type="InParanoid" id="G0QXW0"/>
<dbReference type="Pfam" id="PF13445">
    <property type="entry name" value="zf-RING_UBOX"/>
    <property type="match status" value="1"/>
</dbReference>
<dbReference type="GO" id="GO:0016567">
    <property type="term" value="P:protein ubiquitination"/>
    <property type="evidence" value="ECO:0007669"/>
    <property type="project" value="InterPro"/>
</dbReference>
<keyword evidence="6" id="KW-0812">Transmembrane</keyword>
<dbReference type="PROSITE" id="PS50089">
    <property type="entry name" value="ZF_RING_2"/>
    <property type="match status" value="1"/>
</dbReference>
<dbReference type="GO" id="GO:0004842">
    <property type="term" value="F:ubiquitin-protein transferase activity"/>
    <property type="evidence" value="ECO:0007669"/>
    <property type="project" value="InterPro"/>
</dbReference>
<keyword evidence="9" id="KW-1185">Reference proteome</keyword>
<dbReference type="GO" id="GO:0008270">
    <property type="term" value="F:zinc ion binding"/>
    <property type="evidence" value="ECO:0007669"/>
    <property type="project" value="UniProtKB-KW"/>
</dbReference>
<dbReference type="GeneID" id="14906055"/>
<dbReference type="Proteomes" id="UP000008983">
    <property type="component" value="Unassembled WGS sequence"/>
</dbReference>
<evidence type="ECO:0000313" key="8">
    <source>
        <dbReference type="EMBL" id="EGR29957.1"/>
    </source>
</evidence>
<evidence type="ECO:0000256" key="6">
    <source>
        <dbReference type="SAM" id="Phobius"/>
    </source>
</evidence>
<keyword evidence="6" id="KW-1133">Transmembrane helix</keyword>
<dbReference type="FunFam" id="3.30.40.10:FF:000137">
    <property type="entry name" value="RanBP-type and C3HC4-type zinc finger-containing protein 1"/>
    <property type="match status" value="1"/>
</dbReference>
<keyword evidence="3" id="KW-0862">Zinc</keyword>
<organism evidence="8 9">
    <name type="scientific">Ichthyophthirius multifiliis</name>
    <name type="common">White spot disease agent</name>
    <name type="synonym">Ich</name>
    <dbReference type="NCBI Taxonomy" id="5932"/>
    <lineage>
        <taxon>Eukaryota</taxon>
        <taxon>Sar</taxon>
        <taxon>Alveolata</taxon>
        <taxon>Ciliophora</taxon>
        <taxon>Intramacronucleata</taxon>
        <taxon>Oligohymenophorea</taxon>
        <taxon>Hymenostomatida</taxon>
        <taxon>Ophryoglenina</taxon>
        <taxon>Ichthyophthirius</taxon>
    </lineage>
</organism>
<keyword evidence="1" id="KW-0479">Metal-binding</keyword>
<dbReference type="RefSeq" id="XP_004031193.1">
    <property type="nucleotide sequence ID" value="XM_004031145.1"/>
</dbReference>
<dbReference type="CDD" id="cd22265">
    <property type="entry name" value="UDM1_RNF168"/>
    <property type="match status" value="1"/>
</dbReference>